<sequence>MQFASFNLKNLLLLCTLTLFIGLIYITQTPTNQAHQLESAGKFTIEYADIRQEVYRERQRKFQQLQSFDKLAQKLNQTLVMPEDIKIVLDECGTVNAYYKPSEHSIFICHELIDRFTNVFRKDEQNHQLDNNALPIETKVAQRVAGTVIFTLFHELGHTLIEELDLPVTGKEEDTVDEFSTIFLSELGEEQAALAAAVQFGLSGKGEINQHPQNLPFWAEHSLNYQRFYSIICLVYGKNPEKYADLVAKIGIPKERQNSCQVDYNKKVKSWRTLLQPHLQTNASLL</sequence>
<dbReference type="Proteomes" id="UP000683511">
    <property type="component" value="Chromosome"/>
</dbReference>
<dbReference type="InterPro" id="IPR025644">
    <property type="entry name" value="DUF4344"/>
</dbReference>
<dbReference type="Pfam" id="PF14247">
    <property type="entry name" value="DUF4344"/>
    <property type="match status" value="1"/>
</dbReference>
<reference evidence="1" key="1">
    <citation type="submission" date="2017-04" db="EMBL/GenBank/DDBJ databases">
        <title>Genome deletions in a multicellular cyanobacterial endosymbiont for morphological adaptation in marine diatoms.</title>
        <authorList>
            <person name="Wang Y."/>
            <person name="Gao H."/>
            <person name="Li R."/>
            <person name="Xu X."/>
        </authorList>
    </citation>
    <scope>NUCLEOTIDE SEQUENCE</scope>
    <source>
        <strain evidence="1">FACHB 800</strain>
    </source>
</reference>
<evidence type="ECO:0000313" key="1">
    <source>
        <dbReference type="EMBL" id="QXE24234.1"/>
    </source>
</evidence>
<dbReference type="KEGG" id="rsin:B6N60_02938"/>
<accession>A0A975T8Y6</accession>
<name>A0A975T8Y6_9NOST</name>
<organism evidence="1 2">
    <name type="scientific">Richelia sinica FACHB-800</name>
    <dbReference type="NCBI Taxonomy" id="1357546"/>
    <lineage>
        <taxon>Bacteria</taxon>
        <taxon>Bacillati</taxon>
        <taxon>Cyanobacteriota</taxon>
        <taxon>Cyanophyceae</taxon>
        <taxon>Nostocales</taxon>
        <taxon>Nostocaceae</taxon>
        <taxon>Richelia</taxon>
    </lineage>
</organism>
<gene>
    <name evidence="1" type="ORF">B6N60_02938</name>
</gene>
<keyword evidence="2" id="KW-1185">Reference proteome</keyword>
<evidence type="ECO:0008006" key="3">
    <source>
        <dbReference type="Google" id="ProtNLM"/>
    </source>
</evidence>
<evidence type="ECO:0000313" key="2">
    <source>
        <dbReference type="Proteomes" id="UP000683511"/>
    </source>
</evidence>
<dbReference type="AlphaFoldDB" id="A0A975T8Y6"/>
<dbReference type="EMBL" id="CP021056">
    <property type="protein sequence ID" value="QXE24234.1"/>
    <property type="molecule type" value="Genomic_DNA"/>
</dbReference>
<protein>
    <recommendedName>
        <fullName evidence="3">Metallopeptidase</fullName>
    </recommendedName>
</protein>
<dbReference type="RefSeq" id="WP_190607717.1">
    <property type="nucleotide sequence ID" value="NZ_CP021056.1"/>
</dbReference>
<proteinExistence type="predicted"/>